<name>A0A5B8IGB8_9VIRU</name>
<accession>A0A5B8IGB8</accession>
<protein>
    <recommendedName>
        <fullName evidence="3">RING-type domain-containing protein</fullName>
    </recommendedName>
</protein>
<keyword evidence="2" id="KW-0472">Membrane</keyword>
<dbReference type="InterPro" id="IPR001841">
    <property type="entry name" value="Znf_RING"/>
</dbReference>
<evidence type="ECO:0000256" key="2">
    <source>
        <dbReference type="SAM" id="Phobius"/>
    </source>
</evidence>
<organism evidence="4">
    <name type="scientific">Mimiviridae sp. ChoanoV1</name>
    <dbReference type="NCBI Taxonomy" id="2596887"/>
    <lineage>
        <taxon>Viruses</taxon>
        <taxon>Varidnaviria</taxon>
        <taxon>Bamfordvirae</taxon>
        <taxon>Nucleocytoviricota</taxon>
        <taxon>Megaviricetes</taxon>
        <taxon>Imitervirales</taxon>
        <taxon>Schizomimiviridae</taxon>
    </lineage>
</organism>
<dbReference type="GO" id="GO:0008270">
    <property type="term" value="F:zinc ion binding"/>
    <property type="evidence" value="ECO:0007669"/>
    <property type="project" value="UniProtKB-KW"/>
</dbReference>
<feature type="transmembrane region" description="Helical" evidence="2">
    <location>
        <begin position="122"/>
        <end position="142"/>
    </location>
</feature>
<evidence type="ECO:0000313" key="4">
    <source>
        <dbReference type="EMBL" id="QDY52137.1"/>
    </source>
</evidence>
<feature type="transmembrane region" description="Helical" evidence="2">
    <location>
        <begin position="70"/>
        <end position="87"/>
    </location>
</feature>
<proteinExistence type="predicted"/>
<keyword evidence="1" id="KW-0862">Zinc</keyword>
<evidence type="ECO:0000256" key="1">
    <source>
        <dbReference type="PROSITE-ProRule" id="PRU00175"/>
    </source>
</evidence>
<sequence length="204" mass="24374">MSCFICRDSPQEVYKICECVDSILCNECLVMTNTNNIIKCPICRKILKTTKTRNYYETLKLSLQYFGLKFLLYMTPLLFPIISYINNYIYKELSFYLTLYSVLIFEPLIIKNFTEKLKFKELQYIIVKVLFICIIIPLIFTLKKNIRNSFFILCFLFPLYGVPLLIISFEIEISKFKEWKIKLDNKTITKFLKFKKITNNINEI</sequence>
<keyword evidence="2" id="KW-0812">Transmembrane</keyword>
<feature type="domain" description="RING-type" evidence="3">
    <location>
        <begin position="3"/>
        <end position="44"/>
    </location>
</feature>
<dbReference type="PROSITE" id="PS50089">
    <property type="entry name" value="ZF_RING_2"/>
    <property type="match status" value="1"/>
</dbReference>
<keyword evidence="1" id="KW-0863">Zinc-finger</keyword>
<keyword evidence="2" id="KW-1133">Transmembrane helix</keyword>
<keyword evidence="1" id="KW-0479">Metal-binding</keyword>
<evidence type="ECO:0000259" key="3">
    <source>
        <dbReference type="PROSITE" id="PS50089"/>
    </source>
</evidence>
<reference evidence="4" key="1">
    <citation type="submission" date="2018-11" db="EMBL/GenBank/DDBJ databases">
        <title>A distinct lineage of giant viruses engineers rhodopsin photosystems in predatory marine eukaryotes.</title>
        <authorList>
            <person name="Needham D.M."/>
            <person name="Yoshizawa S."/>
            <person name="Hosaka T."/>
            <person name="Poirier C."/>
            <person name="Choi C.-J."/>
            <person name="Hehenberger E."/>
            <person name="Irwin N.A.T."/>
            <person name="Wilken S."/>
            <person name="Yung C.-M."/>
            <person name="Bachy C."/>
            <person name="Kurihara R."/>
            <person name="Nakajima Y."/>
            <person name="Kojima K."/>
            <person name="Kimura-Someya T."/>
            <person name="Leonard G."/>
            <person name="Malmstrom R.R."/>
            <person name="Mende D."/>
            <person name="Olson D.K."/>
            <person name="Sudo Y."/>
            <person name="Sudek S."/>
            <person name="Richards T.A."/>
            <person name="DeLong E.F."/>
            <person name="Keeling P.J."/>
            <person name="Santoro A.E."/>
            <person name="Shirouzu M."/>
            <person name="Iwasaki W."/>
            <person name="Worden A.Z."/>
        </authorList>
    </citation>
    <scope>NUCLEOTIDE SEQUENCE</scope>
</reference>
<feature type="transmembrane region" description="Helical" evidence="2">
    <location>
        <begin position="148"/>
        <end position="169"/>
    </location>
</feature>
<dbReference type="EMBL" id="MK250088">
    <property type="protein sequence ID" value="QDY52137.1"/>
    <property type="molecule type" value="Genomic_DNA"/>
</dbReference>
<feature type="transmembrane region" description="Helical" evidence="2">
    <location>
        <begin position="93"/>
        <end position="110"/>
    </location>
</feature>
<gene>
    <name evidence="4" type="ORF">4_17</name>
</gene>